<evidence type="ECO:0000313" key="4">
    <source>
        <dbReference type="Proteomes" id="UP000030765"/>
    </source>
</evidence>
<reference evidence="3" key="2">
    <citation type="submission" date="2020-05" db="UniProtKB">
        <authorList>
            <consortium name="EnsemblMetazoa"/>
        </authorList>
    </citation>
    <scope>IDENTIFICATION</scope>
</reference>
<evidence type="ECO:0000313" key="2">
    <source>
        <dbReference type="EMBL" id="KFB53030.1"/>
    </source>
</evidence>
<dbReference type="EMBL" id="KE525409">
    <property type="protein sequence ID" value="KFB53030.1"/>
    <property type="molecule type" value="Genomic_DNA"/>
</dbReference>
<name>A0A084WS36_ANOSI</name>
<organism evidence="2">
    <name type="scientific">Anopheles sinensis</name>
    <name type="common">Mosquito</name>
    <dbReference type="NCBI Taxonomy" id="74873"/>
    <lineage>
        <taxon>Eukaryota</taxon>
        <taxon>Metazoa</taxon>
        <taxon>Ecdysozoa</taxon>
        <taxon>Arthropoda</taxon>
        <taxon>Hexapoda</taxon>
        <taxon>Insecta</taxon>
        <taxon>Pterygota</taxon>
        <taxon>Neoptera</taxon>
        <taxon>Endopterygota</taxon>
        <taxon>Diptera</taxon>
        <taxon>Nematocera</taxon>
        <taxon>Culicoidea</taxon>
        <taxon>Culicidae</taxon>
        <taxon>Anophelinae</taxon>
        <taxon>Anopheles</taxon>
    </lineage>
</organism>
<proteinExistence type="predicted"/>
<accession>A0A084WS36</accession>
<evidence type="ECO:0000256" key="1">
    <source>
        <dbReference type="SAM" id="MobiDB-lite"/>
    </source>
</evidence>
<dbReference type="EMBL" id="ATLV01026321">
    <property type="status" value="NOT_ANNOTATED_CDS"/>
    <property type="molecule type" value="Genomic_DNA"/>
</dbReference>
<gene>
    <name evidence="2" type="ORF">ZHAS_00021329</name>
</gene>
<sequence>MGWKTTAPLSHSCPAQLGGASTDRAGRNSLPENCRKRKTDPGSSSAKSVQLGVVRCVHSGWRNKPLLPFSLP</sequence>
<dbReference type="AlphaFoldDB" id="A0A084WS36"/>
<protein>
    <submittedName>
        <fullName evidence="2 3">Uncharacterized protein</fullName>
    </submittedName>
</protein>
<feature type="region of interest" description="Disordered" evidence="1">
    <location>
        <begin position="1"/>
        <end position="49"/>
    </location>
</feature>
<evidence type="ECO:0000313" key="3">
    <source>
        <dbReference type="EnsemblMetazoa" id="ASIC021329-PA"/>
    </source>
</evidence>
<dbReference type="VEuPathDB" id="VectorBase:ASIC021329"/>
<reference evidence="2 4" key="1">
    <citation type="journal article" date="2014" name="BMC Genomics">
        <title>Genome sequence of Anopheles sinensis provides insight into genetics basis of mosquito competence for malaria parasites.</title>
        <authorList>
            <person name="Zhou D."/>
            <person name="Zhang D."/>
            <person name="Ding G."/>
            <person name="Shi L."/>
            <person name="Hou Q."/>
            <person name="Ye Y."/>
            <person name="Xu Y."/>
            <person name="Zhou H."/>
            <person name="Xiong C."/>
            <person name="Li S."/>
            <person name="Yu J."/>
            <person name="Hong S."/>
            <person name="Yu X."/>
            <person name="Zou P."/>
            <person name="Chen C."/>
            <person name="Chang X."/>
            <person name="Wang W."/>
            <person name="Lv Y."/>
            <person name="Sun Y."/>
            <person name="Ma L."/>
            <person name="Shen B."/>
            <person name="Zhu C."/>
        </authorList>
    </citation>
    <scope>NUCLEOTIDE SEQUENCE [LARGE SCALE GENOMIC DNA]</scope>
</reference>
<dbReference type="EnsemblMetazoa" id="ASIC021329-RA">
    <property type="protein sequence ID" value="ASIC021329-PA"/>
    <property type="gene ID" value="ASIC021329"/>
</dbReference>
<dbReference type="Proteomes" id="UP000030765">
    <property type="component" value="Unassembled WGS sequence"/>
</dbReference>
<keyword evidence="4" id="KW-1185">Reference proteome</keyword>